<dbReference type="EMBL" id="FOHE01000008">
    <property type="protein sequence ID" value="SET30053.1"/>
    <property type="molecule type" value="Genomic_DNA"/>
</dbReference>
<dbReference type="Proteomes" id="UP000198618">
    <property type="component" value="Unassembled WGS sequence"/>
</dbReference>
<evidence type="ECO:0008006" key="3">
    <source>
        <dbReference type="Google" id="ProtNLM"/>
    </source>
</evidence>
<dbReference type="RefSeq" id="WP_090869598.1">
    <property type="nucleotide sequence ID" value="NZ_FOHE01000008.1"/>
</dbReference>
<accession>A0A1I0DEQ8</accession>
<reference evidence="1 2" key="1">
    <citation type="submission" date="2016-10" db="EMBL/GenBank/DDBJ databases">
        <authorList>
            <person name="de Groot N.N."/>
        </authorList>
    </citation>
    <scope>NUCLEOTIDE SEQUENCE [LARGE SCALE GENOMIC DNA]</scope>
    <source>
        <strain evidence="1 2">IBRC-M 10780</strain>
    </source>
</reference>
<keyword evidence="2" id="KW-1185">Reference proteome</keyword>
<name>A0A1I0DEQ8_9BACI</name>
<dbReference type="Pfam" id="PF02620">
    <property type="entry name" value="YceD"/>
    <property type="match status" value="1"/>
</dbReference>
<dbReference type="AlphaFoldDB" id="A0A1I0DEQ8"/>
<evidence type="ECO:0000313" key="1">
    <source>
        <dbReference type="EMBL" id="SET30053.1"/>
    </source>
</evidence>
<dbReference type="OrthoDB" id="9790372at2"/>
<gene>
    <name evidence="1" type="ORF">SAMN05216389_108134</name>
</gene>
<dbReference type="InterPro" id="IPR003772">
    <property type="entry name" value="YceD"/>
</dbReference>
<protein>
    <recommendedName>
        <fullName evidence="3">DUF177 domain-containing protein</fullName>
    </recommendedName>
</protein>
<dbReference type="STRING" id="930131.SAMN05216389_108134"/>
<evidence type="ECO:0000313" key="2">
    <source>
        <dbReference type="Proteomes" id="UP000198618"/>
    </source>
</evidence>
<sequence length="176" mass="20500">MKFTVAQIKKKAFNEPFTFADKVDVSELETMNNDIRQIKPVDVQGECTVHGDQFIFQFTIRGEMILPCARTLVDVTYPFDIRAREIFTTTSYLADGDQEDEIHLIDGEVLDLTPYIKENILLEVPFRVFSDEADVQENFLQKGNDWEVTSENTKEKKIDPRLKKLENLFKDNEKEK</sequence>
<proteinExistence type="predicted"/>
<organism evidence="1 2">
    <name type="scientific">Oceanobacillus limi</name>
    <dbReference type="NCBI Taxonomy" id="930131"/>
    <lineage>
        <taxon>Bacteria</taxon>
        <taxon>Bacillati</taxon>
        <taxon>Bacillota</taxon>
        <taxon>Bacilli</taxon>
        <taxon>Bacillales</taxon>
        <taxon>Bacillaceae</taxon>
        <taxon>Oceanobacillus</taxon>
    </lineage>
</organism>